<dbReference type="EMBL" id="JAMOIM010000002">
    <property type="protein sequence ID" value="MCW6507351.1"/>
    <property type="molecule type" value="Genomic_DNA"/>
</dbReference>
<organism evidence="1 2">
    <name type="scientific">Lichenifustis flavocetrariae</name>
    <dbReference type="NCBI Taxonomy" id="2949735"/>
    <lineage>
        <taxon>Bacteria</taxon>
        <taxon>Pseudomonadati</taxon>
        <taxon>Pseudomonadota</taxon>
        <taxon>Alphaproteobacteria</taxon>
        <taxon>Hyphomicrobiales</taxon>
        <taxon>Lichenihabitantaceae</taxon>
        <taxon>Lichenifustis</taxon>
    </lineage>
</organism>
<proteinExistence type="predicted"/>
<protein>
    <submittedName>
        <fullName evidence="1">Uncharacterized protein</fullName>
    </submittedName>
</protein>
<reference evidence="1" key="1">
    <citation type="submission" date="2022-05" db="EMBL/GenBank/DDBJ databases">
        <authorList>
            <person name="Pankratov T."/>
        </authorList>
    </citation>
    <scope>NUCLEOTIDE SEQUENCE</scope>
    <source>
        <strain evidence="1">BP6-180914</strain>
    </source>
</reference>
<accession>A0AA42CIX4</accession>
<dbReference type="AlphaFoldDB" id="A0AA42CIX4"/>
<dbReference type="RefSeq" id="WP_282583707.1">
    <property type="nucleotide sequence ID" value="NZ_JAMOIM010000002.1"/>
</dbReference>
<keyword evidence="2" id="KW-1185">Reference proteome</keyword>
<name>A0AA42CIX4_9HYPH</name>
<comment type="caution">
    <text evidence="1">The sequence shown here is derived from an EMBL/GenBank/DDBJ whole genome shotgun (WGS) entry which is preliminary data.</text>
</comment>
<evidence type="ECO:0000313" key="1">
    <source>
        <dbReference type="EMBL" id="MCW6507351.1"/>
    </source>
</evidence>
<dbReference type="Proteomes" id="UP001165667">
    <property type="component" value="Unassembled WGS sequence"/>
</dbReference>
<evidence type="ECO:0000313" key="2">
    <source>
        <dbReference type="Proteomes" id="UP001165667"/>
    </source>
</evidence>
<gene>
    <name evidence="1" type="ORF">M8523_04875</name>
</gene>
<sequence length="162" mass="18355">MTFLVENDHDAYARILVDGLQDVLQELHAIDLLDLVSFIRFSQYTAIEDLLQSSTELFFKEGTLTFAWNASVEMDWGDVPTVTLAMEFSHLTVSVFFDLSLRAMDQVVRVEGILFDPDCRDPLEKLKRLSRAVSDAHLPRQRVRPSLGLYLPKGPGNSDPRA</sequence>